<sequence length="104" mass="12109">MIVEMRTYSLTPGSVSKWLRLYEEKGFPVHKEILGNLIGYFHTEIGDVNEVIHMWGYESFEDRQQRRAQLAKHADWQAFLADALPILQTQQIKILSCATFSPIR</sequence>
<dbReference type="InterPro" id="IPR012577">
    <property type="entry name" value="NIPSNAP"/>
</dbReference>
<dbReference type="AlphaFoldDB" id="A0A840N4C1"/>
<protein>
    <recommendedName>
        <fullName evidence="2">NIPSNAP domain-containing protein</fullName>
    </recommendedName>
</protein>
<dbReference type="InterPro" id="IPR051557">
    <property type="entry name" value="NipSnap_domain"/>
</dbReference>
<organism evidence="3 4">
    <name type="scientific">Afipia massiliensis</name>
    <dbReference type="NCBI Taxonomy" id="211460"/>
    <lineage>
        <taxon>Bacteria</taxon>
        <taxon>Pseudomonadati</taxon>
        <taxon>Pseudomonadota</taxon>
        <taxon>Alphaproteobacteria</taxon>
        <taxon>Hyphomicrobiales</taxon>
        <taxon>Nitrobacteraceae</taxon>
        <taxon>Afipia</taxon>
    </lineage>
</organism>
<dbReference type="Gene3D" id="3.30.70.100">
    <property type="match status" value="1"/>
</dbReference>
<dbReference type="Proteomes" id="UP000521227">
    <property type="component" value="Unassembled WGS sequence"/>
</dbReference>
<comment type="similarity">
    <text evidence="1">Belongs to the NipSnap family.</text>
</comment>
<evidence type="ECO:0000313" key="4">
    <source>
        <dbReference type="Proteomes" id="UP000521227"/>
    </source>
</evidence>
<evidence type="ECO:0000256" key="1">
    <source>
        <dbReference type="ARBA" id="ARBA00005291"/>
    </source>
</evidence>
<gene>
    <name evidence="3" type="ORF">HNQ36_005236</name>
</gene>
<dbReference type="RefSeq" id="WP_040427399.1">
    <property type="nucleotide sequence ID" value="NZ_JACHIJ010000013.1"/>
</dbReference>
<accession>A0A840N4C1</accession>
<proteinExistence type="inferred from homology"/>
<dbReference type="SUPFAM" id="SSF54909">
    <property type="entry name" value="Dimeric alpha+beta barrel"/>
    <property type="match status" value="1"/>
</dbReference>
<evidence type="ECO:0000259" key="2">
    <source>
        <dbReference type="Pfam" id="PF07978"/>
    </source>
</evidence>
<dbReference type="PANTHER" id="PTHR21017:SF17">
    <property type="entry name" value="PROTEIN NIPSNAP"/>
    <property type="match status" value="1"/>
</dbReference>
<dbReference type="Pfam" id="PF07978">
    <property type="entry name" value="NIPSNAP"/>
    <property type="match status" value="1"/>
</dbReference>
<reference evidence="3 4" key="1">
    <citation type="submission" date="2020-08" db="EMBL/GenBank/DDBJ databases">
        <title>Genomic Encyclopedia of Type Strains, Phase IV (KMG-IV): sequencing the most valuable type-strain genomes for metagenomic binning, comparative biology and taxonomic classification.</title>
        <authorList>
            <person name="Goeker M."/>
        </authorList>
    </citation>
    <scope>NUCLEOTIDE SEQUENCE [LARGE SCALE GENOMIC DNA]</scope>
    <source>
        <strain evidence="3 4">DSM 17498</strain>
    </source>
</reference>
<comment type="caution">
    <text evidence="3">The sequence shown here is derived from an EMBL/GenBank/DDBJ whole genome shotgun (WGS) entry which is preliminary data.</text>
</comment>
<feature type="domain" description="NIPSNAP" evidence="2">
    <location>
        <begin position="3"/>
        <end position="102"/>
    </location>
</feature>
<dbReference type="PANTHER" id="PTHR21017">
    <property type="entry name" value="NIPSNAP-RELATED"/>
    <property type="match status" value="1"/>
</dbReference>
<dbReference type="InterPro" id="IPR011008">
    <property type="entry name" value="Dimeric_a/b-barrel"/>
</dbReference>
<dbReference type="EMBL" id="JACHIJ010000013">
    <property type="protein sequence ID" value="MBB5055225.1"/>
    <property type="molecule type" value="Genomic_DNA"/>
</dbReference>
<evidence type="ECO:0000313" key="3">
    <source>
        <dbReference type="EMBL" id="MBB5055225.1"/>
    </source>
</evidence>
<name>A0A840N4C1_9BRAD</name>